<comment type="catalytic activity">
    <reaction evidence="12 13">
        <text>tRNA(Phe) + L-phenylalanine + ATP = L-phenylalanyl-tRNA(Phe) + AMP + diphosphate + H(+)</text>
        <dbReference type="Rhea" id="RHEA:19413"/>
        <dbReference type="Rhea" id="RHEA-COMP:9668"/>
        <dbReference type="Rhea" id="RHEA-COMP:9699"/>
        <dbReference type="ChEBI" id="CHEBI:15378"/>
        <dbReference type="ChEBI" id="CHEBI:30616"/>
        <dbReference type="ChEBI" id="CHEBI:33019"/>
        <dbReference type="ChEBI" id="CHEBI:58095"/>
        <dbReference type="ChEBI" id="CHEBI:78442"/>
        <dbReference type="ChEBI" id="CHEBI:78531"/>
        <dbReference type="ChEBI" id="CHEBI:456215"/>
        <dbReference type="EC" id="6.1.1.20"/>
    </reaction>
</comment>
<evidence type="ECO:0000256" key="3">
    <source>
        <dbReference type="ARBA" id="ARBA00011209"/>
    </source>
</evidence>
<name>A0A5C1QR74_9SPIO</name>
<sequence length="347" mass="39594">MLQNLEDLKNEFSTALNEVKDQSSLVNLKADFLGKKGKLNNILKSLKDATPEVRKTLGMKSNQLKETILADIEKKMTALELFEINERLKKNWQDITYRSSLRDQGLTAAGYHPVTIIQREIEDIFTSMGFEILDGPHIENEYYNFEALNIPDTHPARDMQDTFWFKDMKHLLRTHTSCIQARGMEKRTPPFKFIGPGKVFRCEATDASHEAAFHQLEGMMVGKDISVANLIYFMKTLLSEIFRKEVNVRLRPGFFPFVEPGFELDIECLICGGSGCSVCKQSGWVELLPCGMVHPNVLRHGNVNPDEYNGFAFGLGLDRLVMMRYGIDDIRHLHSGNLSFVSQFKTF</sequence>
<dbReference type="InterPro" id="IPR010978">
    <property type="entry name" value="tRNA-bd_arm"/>
</dbReference>
<dbReference type="GO" id="GO:0005737">
    <property type="term" value="C:cytoplasm"/>
    <property type="evidence" value="ECO:0007669"/>
    <property type="project" value="UniProtKB-SubCell"/>
</dbReference>
<accession>A0A5C1QR74</accession>
<dbReference type="SUPFAM" id="SSF55681">
    <property type="entry name" value="Class II aaRS and biotin synthetases"/>
    <property type="match status" value="1"/>
</dbReference>
<comment type="subunit">
    <text evidence="3 13">Tetramer of two alpha and two beta subunits.</text>
</comment>
<feature type="domain" description="Aminoacyl-transfer RNA synthetases class-II family profile" evidence="14">
    <location>
        <begin position="109"/>
        <end position="323"/>
    </location>
</feature>
<keyword evidence="6 13" id="KW-0479">Metal-binding</keyword>
<evidence type="ECO:0000259" key="14">
    <source>
        <dbReference type="PROSITE" id="PS50862"/>
    </source>
</evidence>
<dbReference type="Pfam" id="PF01409">
    <property type="entry name" value="tRNA-synt_2d"/>
    <property type="match status" value="1"/>
</dbReference>
<gene>
    <name evidence="13" type="primary">pheS</name>
    <name evidence="15" type="ORF">EXM22_14465</name>
</gene>
<feature type="binding site" evidence="13">
    <location>
        <position position="259"/>
    </location>
    <ligand>
        <name>Mg(2+)</name>
        <dbReference type="ChEBI" id="CHEBI:18420"/>
        <note>shared with beta subunit</note>
    </ligand>
</feature>
<dbReference type="InterPro" id="IPR006195">
    <property type="entry name" value="aa-tRNA-synth_II"/>
</dbReference>
<evidence type="ECO:0000256" key="4">
    <source>
        <dbReference type="ARBA" id="ARBA00022490"/>
    </source>
</evidence>
<proteinExistence type="inferred from homology"/>
<dbReference type="PANTHER" id="PTHR11538">
    <property type="entry name" value="PHENYLALANYL-TRNA SYNTHETASE"/>
    <property type="match status" value="1"/>
</dbReference>
<dbReference type="Pfam" id="PF02912">
    <property type="entry name" value="Phe_tRNA-synt_N"/>
    <property type="match status" value="1"/>
</dbReference>
<dbReference type="RefSeq" id="WP_149487200.1">
    <property type="nucleotide sequence ID" value="NZ_CP036150.1"/>
</dbReference>
<keyword evidence="9 13" id="KW-0460">Magnesium</keyword>
<dbReference type="Proteomes" id="UP000324209">
    <property type="component" value="Chromosome"/>
</dbReference>
<dbReference type="InterPro" id="IPR002319">
    <property type="entry name" value="Phenylalanyl-tRNA_Synthase"/>
</dbReference>
<dbReference type="InterPro" id="IPR022911">
    <property type="entry name" value="Phe_tRNA_ligase_alpha1_bac"/>
</dbReference>
<dbReference type="GO" id="GO:0006432">
    <property type="term" value="P:phenylalanyl-tRNA aminoacylation"/>
    <property type="evidence" value="ECO:0007669"/>
    <property type="project" value="UniProtKB-UniRule"/>
</dbReference>
<dbReference type="NCBIfam" id="TIGR00468">
    <property type="entry name" value="pheS"/>
    <property type="match status" value="1"/>
</dbReference>
<evidence type="ECO:0000313" key="15">
    <source>
        <dbReference type="EMBL" id="QEN09124.1"/>
    </source>
</evidence>
<dbReference type="HAMAP" id="MF_00281">
    <property type="entry name" value="Phe_tRNA_synth_alpha1"/>
    <property type="match status" value="1"/>
</dbReference>
<evidence type="ECO:0000256" key="12">
    <source>
        <dbReference type="ARBA" id="ARBA00049255"/>
    </source>
</evidence>
<dbReference type="PROSITE" id="PS50862">
    <property type="entry name" value="AA_TRNA_LIGASE_II"/>
    <property type="match status" value="1"/>
</dbReference>
<evidence type="ECO:0000256" key="8">
    <source>
        <dbReference type="ARBA" id="ARBA00022840"/>
    </source>
</evidence>
<dbReference type="KEGG" id="ock:EXM22_14465"/>
<dbReference type="GO" id="GO:0004826">
    <property type="term" value="F:phenylalanine-tRNA ligase activity"/>
    <property type="evidence" value="ECO:0007669"/>
    <property type="project" value="UniProtKB-UniRule"/>
</dbReference>
<dbReference type="CDD" id="cd00496">
    <property type="entry name" value="PheRS_alpha_core"/>
    <property type="match status" value="1"/>
</dbReference>
<evidence type="ECO:0000256" key="2">
    <source>
        <dbReference type="ARBA" id="ARBA00010207"/>
    </source>
</evidence>
<evidence type="ECO:0000256" key="9">
    <source>
        <dbReference type="ARBA" id="ARBA00022842"/>
    </source>
</evidence>
<dbReference type="AlphaFoldDB" id="A0A5C1QR74"/>
<evidence type="ECO:0000256" key="5">
    <source>
        <dbReference type="ARBA" id="ARBA00022598"/>
    </source>
</evidence>
<dbReference type="GO" id="GO:0000049">
    <property type="term" value="F:tRNA binding"/>
    <property type="evidence" value="ECO:0007669"/>
    <property type="project" value="InterPro"/>
</dbReference>
<protein>
    <recommendedName>
        <fullName evidence="13">Phenylalanine--tRNA ligase alpha subunit</fullName>
        <ecNumber evidence="13">6.1.1.20</ecNumber>
    </recommendedName>
    <alternativeName>
        <fullName evidence="13">Phenylalanyl-tRNA synthetase alpha subunit</fullName>
        <shortName evidence="13">PheRS</shortName>
    </alternativeName>
</protein>
<dbReference type="FunFam" id="3.30.930.10:FF:000089">
    <property type="entry name" value="Phenylalanine--tRNA ligase alpha subunit"/>
    <property type="match status" value="1"/>
</dbReference>
<dbReference type="OrthoDB" id="9800719at2"/>
<keyword evidence="4 13" id="KW-0963">Cytoplasm</keyword>
<dbReference type="EC" id="6.1.1.20" evidence="13"/>
<comment type="similarity">
    <text evidence="2 13">Belongs to the class-II aminoacyl-tRNA synthetase family. Phe-tRNA synthetase alpha subunit type 1 subfamily.</text>
</comment>
<comment type="cofactor">
    <cofactor evidence="13">
        <name>Mg(2+)</name>
        <dbReference type="ChEBI" id="CHEBI:18420"/>
    </cofactor>
    <text evidence="13">Binds 2 magnesium ions per tetramer.</text>
</comment>
<dbReference type="GO" id="GO:0005524">
    <property type="term" value="F:ATP binding"/>
    <property type="evidence" value="ECO:0007669"/>
    <property type="project" value="UniProtKB-UniRule"/>
</dbReference>
<dbReference type="EMBL" id="CP036150">
    <property type="protein sequence ID" value="QEN09124.1"/>
    <property type="molecule type" value="Genomic_DNA"/>
</dbReference>
<evidence type="ECO:0000256" key="1">
    <source>
        <dbReference type="ARBA" id="ARBA00004496"/>
    </source>
</evidence>
<dbReference type="InterPro" id="IPR004188">
    <property type="entry name" value="Phe-tRNA_ligase_II_N"/>
</dbReference>
<keyword evidence="16" id="KW-1185">Reference proteome</keyword>
<evidence type="ECO:0000256" key="13">
    <source>
        <dbReference type="HAMAP-Rule" id="MF_00281"/>
    </source>
</evidence>
<keyword evidence="8 13" id="KW-0067">ATP-binding</keyword>
<keyword evidence="10 13" id="KW-0648">Protein biosynthesis</keyword>
<dbReference type="SUPFAM" id="SSF46589">
    <property type="entry name" value="tRNA-binding arm"/>
    <property type="match status" value="1"/>
</dbReference>
<evidence type="ECO:0000256" key="6">
    <source>
        <dbReference type="ARBA" id="ARBA00022723"/>
    </source>
</evidence>
<evidence type="ECO:0000256" key="7">
    <source>
        <dbReference type="ARBA" id="ARBA00022741"/>
    </source>
</evidence>
<dbReference type="PANTHER" id="PTHR11538:SF41">
    <property type="entry name" value="PHENYLALANINE--TRNA LIGASE, MITOCHONDRIAL"/>
    <property type="match status" value="1"/>
</dbReference>
<keyword evidence="11 13" id="KW-0030">Aminoacyl-tRNA synthetase</keyword>
<dbReference type="InterPro" id="IPR004529">
    <property type="entry name" value="Phe-tRNA-synth_IIc_asu"/>
</dbReference>
<evidence type="ECO:0000256" key="10">
    <source>
        <dbReference type="ARBA" id="ARBA00022917"/>
    </source>
</evidence>
<keyword evidence="5 13" id="KW-0436">Ligase</keyword>
<dbReference type="GO" id="GO:0000287">
    <property type="term" value="F:magnesium ion binding"/>
    <property type="evidence" value="ECO:0007669"/>
    <property type="project" value="UniProtKB-UniRule"/>
</dbReference>
<organism evidence="15 16">
    <name type="scientific">Oceanispirochaeta crateris</name>
    <dbReference type="NCBI Taxonomy" id="2518645"/>
    <lineage>
        <taxon>Bacteria</taxon>
        <taxon>Pseudomonadati</taxon>
        <taxon>Spirochaetota</taxon>
        <taxon>Spirochaetia</taxon>
        <taxon>Spirochaetales</taxon>
        <taxon>Spirochaetaceae</taxon>
        <taxon>Oceanispirochaeta</taxon>
    </lineage>
</organism>
<dbReference type="InterPro" id="IPR045864">
    <property type="entry name" value="aa-tRNA-synth_II/BPL/LPL"/>
</dbReference>
<comment type="subcellular location">
    <subcellularLocation>
        <location evidence="1 13">Cytoplasm</location>
    </subcellularLocation>
</comment>
<keyword evidence="7 13" id="KW-0547">Nucleotide-binding</keyword>
<evidence type="ECO:0000313" key="16">
    <source>
        <dbReference type="Proteomes" id="UP000324209"/>
    </source>
</evidence>
<reference evidence="15 16" key="1">
    <citation type="submission" date="2019-02" db="EMBL/GenBank/DDBJ databases">
        <title>Complete Genome Sequence and Methylome Analysis of free living Spirochaetas.</title>
        <authorList>
            <person name="Fomenkov A."/>
            <person name="Dubinina G."/>
            <person name="Leshcheva N."/>
            <person name="Mikheeva N."/>
            <person name="Grabovich M."/>
            <person name="Vincze T."/>
            <person name="Roberts R.J."/>
        </authorList>
    </citation>
    <scope>NUCLEOTIDE SEQUENCE [LARGE SCALE GENOMIC DNA]</scope>
    <source>
        <strain evidence="15 16">K2</strain>
    </source>
</reference>
<evidence type="ECO:0000256" key="11">
    <source>
        <dbReference type="ARBA" id="ARBA00023146"/>
    </source>
</evidence>
<dbReference type="Gene3D" id="3.30.930.10">
    <property type="entry name" value="Bira Bifunctional Protein, Domain 2"/>
    <property type="match status" value="1"/>
</dbReference>